<dbReference type="InterPro" id="IPR029442">
    <property type="entry name" value="GyrI-like"/>
</dbReference>
<evidence type="ECO:0000313" key="3">
    <source>
        <dbReference type="Proteomes" id="UP000199440"/>
    </source>
</evidence>
<dbReference type="Gene3D" id="3.20.80.10">
    <property type="entry name" value="Regulatory factor, effector binding domain"/>
    <property type="match status" value="1"/>
</dbReference>
<name>A0A1G9YDN1_9FLAO</name>
<feature type="domain" description="AraC effector-binding" evidence="1">
    <location>
        <begin position="8"/>
        <end position="164"/>
    </location>
</feature>
<organism evidence="2 3">
    <name type="scientific">Kriegella aquimaris</name>
    <dbReference type="NCBI Taxonomy" id="192904"/>
    <lineage>
        <taxon>Bacteria</taxon>
        <taxon>Pseudomonadati</taxon>
        <taxon>Bacteroidota</taxon>
        <taxon>Flavobacteriia</taxon>
        <taxon>Flavobacteriales</taxon>
        <taxon>Flavobacteriaceae</taxon>
        <taxon>Kriegella</taxon>
    </lineage>
</organism>
<dbReference type="STRING" id="192904.SAMN04488514_12226"/>
<gene>
    <name evidence="2" type="ORF">SAMN04488514_12226</name>
</gene>
<protein>
    <submittedName>
        <fullName evidence="2">AraC family transcriptional regulator</fullName>
    </submittedName>
</protein>
<accession>A0A1G9YDN1</accession>
<keyword evidence="3" id="KW-1185">Reference proteome</keyword>
<dbReference type="InterPro" id="IPR010499">
    <property type="entry name" value="AraC_E-bd"/>
</dbReference>
<dbReference type="AlphaFoldDB" id="A0A1G9YDN1"/>
<dbReference type="SMART" id="SM00871">
    <property type="entry name" value="AraC_E_bind"/>
    <property type="match status" value="1"/>
</dbReference>
<dbReference type="InterPro" id="IPR011256">
    <property type="entry name" value="Reg_factor_effector_dom_sf"/>
</dbReference>
<dbReference type="Proteomes" id="UP000199440">
    <property type="component" value="Unassembled WGS sequence"/>
</dbReference>
<dbReference type="EMBL" id="FNGV01000022">
    <property type="protein sequence ID" value="SDN07194.1"/>
    <property type="molecule type" value="Genomic_DNA"/>
</dbReference>
<evidence type="ECO:0000259" key="1">
    <source>
        <dbReference type="SMART" id="SM00871"/>
    </source>
</evidence>
<proteinExistence type="predicted"/>
<dbReference type="SUPFAM" id="SSF55136">
    <property type="entry name" value="Probable bacterial effector-binding domain"/>
    <property type="match status" value="1"/>
</dbReference>
<reference evidence="2 3" key="1">
    <citation type="submission" date="2016-10" db="EMBL/GenBank/DDBJ databases">
        <authorList>
            <person name="de Groot N.N."/>
        </authorList>
    </citation>
    <scope>NUCLEOTIDE SEQUENCE [LARGE SCALE GENOMIC DNA]</scope>
    <source>
        <strain evidence="2 3">DSM 19886</strain>
    </source>
</reference>
<dbReference type="Pfam" id="PF06445">
    <property type="entry name" value="GyrI-like"/>
    <property type="match status" value="1"/>
</dbReference>
<evidence type="ECO:0000313" key="2">
    <source>
        <dbReference type="EMBL" id="SDN07194.1"/>
    </source>
</evidence>
<sequence>MNYLEKMLKPKIEQLSTKTVVGKSLRMSLANNRTFELWQSFMPLRKTIKDSPSPHLYSIQVYDNDTYYENFNPQTEFTKWAAIETVNNDSLPENLETLKLDGGLYAIFHYEGSSTDPSIFQYIFKTWLPQSSYELDERPHFEILGNKYKNEDPNSEEQICIPIKLKK</sequence>